<keyword evidence="3" id="KW-1185">Reference proteome</keyword>
<keyword evidence="1" id="KW-0472">Membrane</keyword>
<feature type="transmembrane region" description="Helical" evidence="1">
    <location>
        <begin position="120"/>
        <end position="139"/>
    </location>
</feature>
<evidence type="ECO:0000256" key="1">
    <source>
        <dbReference type="SAM" id="Phobius"/>
    </source>
</evidence>
<dbReference type="Proteomes" id="UP000198506">
    <property type="component" value="Unassembled WGS sequence"/>
</dbReference>
<reference evidence="2 3" key="1">
    <citation type="submission" date="2016-10" db="EMBL/GenBank/DDBJ databases">
        <authorList>
            <person name="Varghese N."/>
            <person name="Submissions S."/>
        </authorList>
    </citation>
    <scope>NUCLEOTIDE SEQUENCE [LARGE SCALE GENOMIC DNA]</scope>
    <source>
        <strain evidence="2 3">IAM 15147</strain>
    </source>
</reference>
<organism evidence="2 3">
    <name type="scientific">Agrococcus baldri</name>
    <dbReference type="NCBI Taxonomy" id="153730"/>
    <lineage>
        <taxon>Bacteria</taxon>
        <taxon>Bacillati</taxon>
        <taxon>Actinomycetota</taxon>
        <taxon>Actinomycetes</taxon>
        <taxon>Micrococcales</taxon>
        <taxon>Microbacteriaceae</taxon>
        <taxon>Agrococcus</taxon>
    </lineage>
</organism>
<comment type="caution">
    <text evidence="2">The sequence shown here is derived from an EMBL/GenBank/DDBJ whole genome shotgun (WGS) entry which is preliminary data.</text>
</comment>
<dbReference type="RefSeq" id="WP_092915892.1">
    <property type="nucleotide sequence ID" value="NZ_FOZN01000001.1"/>
</dbReference>
<name>A0AA94HKZ8_9MICO</name>
<gene>
    <name evidence="2" type="ORF">SAMN04487783_0722</name>
</gene>
<accession>A0AA94HKZ8</accession>
<sequence length="244" mass="26201">MSESAERTSDAVRHAQEGDFSKGVDYGILEWRQLRLTPSLRGGARGKLALGALKAIAMVAPPAALLLPLGGDDFGSMMSGDGFVGDQLQTMVLVTFWIGAIGQAWVLVDWWRRGRERSGAAVAMGVLAVLSAVLAVPWFSGMLPPTSFASLMAPIVVTGLLGLVVVIAQLAASRPTVRDRKEIALAKRVQALPSDEQQALRDERESILQVLQERQLVDAVGAERARATPLGEWWTLDRDAAPHG</sequence>
<keyword evidence="1" id="KW-0812">Transmembrane</keyword>
<dbReference type="AlphaFoldDB" id="A0AA94HKZ8"/>
<protein>
    <submittedName>
        <fullName evidence="2">Uncharacterized protein</fullName>
    </submittedName>
</protein>
<keyword evidence="1" id="KW-1133">Transmembrane helix</keyword>
<dbReference type="EMBL" id="FOZN01000001">
    <property type="protein sequence ID" value="SFS03184.1"/>
    <property type="molecule type" value="Genomic_DNA"/>
</dbReference>
<proteinExistence type="predicted"/>
<feature type="transmembrane region" description="Helical" evidence="1">
    <location>
        <begin position="48"/>
        <end position="68"/>
    </location>
</feature>
<evidence type="ECO:0000313" key="3">
    <source>
        <dbReference type="Proteomes" id="UP000198506"/>
    </source>
</evidence>
<feature type="transmembrane region" description="Helical" evidence="1">
    <location>
        <begin position="151"/>
        <end position="172"/>
    </location>
</feature>
<evidence type="ECO:0000313" key="2">
    <source>
        <dbReference type="EMBL" id="SFS03184.1"/>
    </source>
</evidence>
<feature type="transmembrane region" description="Helical" evidence="1">
    <location>
        <begin position="88"/>
        <end position="108"/>
    </location>
</feature>